<name>A0A9P6Y6R3_RHIOR</name>
<dbReference type="EMBL" id="JAANIT010001342">
    <property type="protein sequence ID" value="KAG1540809.1"/>
    <property type="molecule type" value="Genomic_DNA"/>
</dbReference>
<sequence>MPAALFVKYKDVKNLIDARIAHLTRKHSNDKESIKLCVDALKQEGFFSLLRFHENGPFLLSWFLEEAEEWCIDSTHKACKSLNNPAENSYLFTIVVRSPITNKGVPVCFFITDREVLSTLEQWLTWLKSTFTLKVKKIMIDCSPTEIGAIRSVFGDAVQVLLCHWHIKRAWETHIKKDIKVDKATKQSENVRSAVRASLNSMMYAKSCEEFDLSVSLFNIKYKEYTSFVDYFNKLWVPKKQNWSQAWSQEASFHTNNLIESYHNQIKSFYLGRSRNLRVDHMLYLLTKVILVDYRQDSIRTYYGFQDAKLAAFEEKKRAKAACSCPDTAKICKHIFLTSRITQIPFSLCFSLVEPLSDDLPDVEDSCDIDEAENLRLAEYLENIQKYHNSFNGIYQQKMSKIKSGMRMHT</sequence>
<dbReference type="AlphaFoldDB" id="A0A9P6Y6R3"/>
<evidence type="ECO:0000256" key="1">
    <source>
        <dbReference type="PROSITE-ProRule" id="PRU00325"/>
    </source>
</evidence>
<evidence type="ECO:0000259" key="2">
    <source>
        <dbReference type="PROSITE" id="PS50966"/>
    </source>
</evidence>
<comment type="caution">
    <text evidence="3">The sequence shown here is derived from an EMBL/GenBank/DDBJ whole genome shotgun (WGS) entry which is preliminary data.</text>
</comment>
<dbReference type="Proteomes" id="UP000717996">
    <property type="component" value="Unassembled WGS sequence"/>
</dbReference>
<keyword evidence="1" id="KW-0862">Zinc</keyword>
<evidence type="ECO:0000313" key="3">
    <source>
        <dbReference type="EMBL" id="KAG1540809.1"/>
    </source>
</evidence>
<protein>
    <recommendedName>
        <fullName evidence="2">SWIM-type domain-containing protein</fullName>
    </recommendedName>
</protein>
<dbReference type="PANTHER" id="PTHR33977:SF1">
    <property type="entry name" value="ZINC ION BINDING PROTEIN"/>
    <property type="match status" value="1"/>
</dbReference>
<dbReference type="GO" id="GO:0008270">
    <property type="term" value="F:zinc ion binding"/>
    <property type="evidence" value="ECO:0007669"/>
    <property type="project" value="UniProtKB-KW"/>
</dbReference>
<dbReference type="PROSITE" id="PS50966">
    <property type="entry name" value="ZF_SWIM"/>
    <property type="match status" value="1"/>
</dbReference>
<proteinExistence type="predicted"/>
<keyword evidence="1" id="KW-0479">Metal-binding</keyword>
<dbReference type="OrthoDB" id="2506357at2759"/>
<organism evidence="3 4">
    <name type="scientific">Rhizopus oryzae</name>
    <name type="common">Mucormycosis agent</name>
    <name type="synonym">Rhizopus arrhizus var. delemar</name>
    <dbReference type="NCBI Taxonomy" id="64495"/>
    <lineage>
        <taxon>Eukaryota</taxon>
        <taxon>Fungi</taxon>
        <taxon>Fungi incertae sedis</taxon>
        <taxon>Mucoromycota</taxon>
        <taxon>Mucoromycotina</taxon>
        <taxon>Mucoromycetes</taxon>
        <taxon>Mucorales</taxon>
        <taxon>Mucorineae</taxon>
        <taxon>Rhizopodaceae</taxon>
        <taxon>Rhizopus</taxon>
    </lineage>
</organism>
<evidence type="ECO:0000313" key="4">
    <source>
        <dbReference type="Proteomes" id="UP000717996"/>
    </source>
</evidence>
<gene>
    <name evidence="3" type="ORF">G6F51_008295</name>
</gene>
<accession>A0A9P6Y6R3</accession>
<dbReference type="PANTHER" id="PTHR33977">
    <property type="entry name" value="ZINC ION BINDING PROTEIN"/>
    <property type="match status" value="1"/>
</dbReference>
<dbReference type="InterPro" id="IPR007527">
    <property type="entry name" value="Znf_SWIM"/>
</dbReference>
<reference evidence="3" key="1">
    <citation type="journal article" date="2020" name="Microb. Genom.">
        <title>Genetic diversity of clinical and environmental Mucorales isolates obtained from an investigation of mucormycosis cases among solid organ transplant recipients.</title>
        <authorList>
            <person name="Nguyen M.H."/>
            <person name="Kaul D."/>
            <person name="Muto C."/>
            <person name="Cheng S.J."/>
            <person name="Richter R.A."/>
            <person name="Bruno V.M."/>
            <person name="Liu G."/>
            <person name="Beyhan S."/>
            <person name="Sundermann A.J."/>
            <person name="Mounaud S."/>
            <person name="Pasculle A.W."/>
            <person name="Nierman W.C."/>
            <person name="Driscoll E."/>
            <person name="Cumbie R."/>
            <person name="Clancy C.J."/>
            <person name="Dupont C.L."/>
        </authorList>
    </citation>
    <scope>NUCLEOTIDE SEQUENCE</scope>
    <source>
        <strain evidence="3">GL16</strain>
    </source>
</reference>
<feature type="domain" description="SWIM-type" evidence="2">
    <location>
        <begin position="308"/>
        <end position="343"/>
    </location>
</feature>
<keyword evidence="1" id="KW-0863">Zinc-finger</keyword>